<dbReference type="GeneID" id="89929187"/>
<dbReference type="RefSeq" id="XP_064656930.1">
    <property type="nucleotide sequence ID" value="XM_064805088.1"/>
</dbReference>
<reference evidence="2 3" key="1">
    <citation type="submission" date="2023-08" db="EMBL/GenBank/DDBJ databases">
        <title>Black Yeasts Isolated from many extreme environments.</title>
        <authorList>
            <person name="Coleine C."/>
            <person name="Stajich J.E."/>
            <person name="Selbmann L."/>
        </authorList>
    </citation>
    <scope>NUCLEOTIDE SEQUENCE [LARGE SCALE GENOMIC DNA]</scope>
    <source>
        <strain evidence="2 3">CCFEE 5935</strain>
    </source>
</reference>
<feature type="compositionally biased region" description="Polar residues" evidence="1">
    <location>
        <begin position="156"/>
        <end position="170"/>
    </location>
</feature>
<organism evidence="2 3">
    <name type="scientific">Saxophila tyrrhenica</name>
    <dbReference type="NCBI Taxonomy" id="1690608"/>
    <lineage>
        <taxon>Eukaryota</taxon>
        <taxon>Fungi</taxon>
        <taxon>Dikarya</taxon>
        <taxon>Ascomycota</taxon>
        <taxon>Pezizomycotina</taxon>
        <taxon>Dothideomycetes</taxon>
        <taxon>Dothideomycetidae</taxon>
        <taxon>Mycosphaerellales</taxon>
        <taxon>Extremaceae</taxon>
        <taxon>Saxophila</taxon>
    </lineage>
</organism>
<name>A0AAV9P676_9PEZI</name>
<evidence type="ECO:0000256" key="1">
    <source>
        <dbReference type="SAM" id="MobiDB-lite"/>
    </source>
</evidence>
<feature type="compositionally biased region" description="Polar residues" evidence="1">
    <location>
        <begin position="134"/>
        <end position="146"/>
    </location>
</feature>
<feature type="region of interest" description="Disordered" evidence="1">
    <location>
        <begin position="134"/>
        <end position="170"/>
    </location>
</feature>
<dbReference type="AlphaFoldDB" id="A0AAV9P676"/>
<evidence type="ECO:0000313" key="2">
    <source>
        <dbReference type="EMBL" id="KAK5167122.1"/>
    </source>
</evidence>
<accession>A0AAV9P676</accession>
<proteinExistence type="predicted"/>
<dbReference type="Proteomes" id="UP001337655">
    <property type="component" value="Unassembled WGS sequence"/>
</dbReference>
<keyword evidence="3" id="KW-1185">Reference proteome</keyword>
<comment type="caution">
    <text evidence="2">The sequence shown here is derived from an EMBL/GenBank/DDBJ whole genome shotgun (WGS) entry which is preliminary data.</text>
</comment>
<feature type="region of interest" description="Disordered" evidence="1">
    <location>
        <begin position="249"/>
        <end position="294"/>
    </location>
</feature>
<dbReference type="EMBL" id="JAVRRT010000012">
    <property type="protein sequence ID" value="KAK5167122.1"/>
    <property type="molecule type" value="Genomic_DNA"/>
</dbReference>
<protein>
    <submittedName>
        <fullName evidence="2">Uncharacterized protein</fullName>
    </submittedName>
</protein>
<gene>
    <name evidence="2" type="ORF">LTR77_007852</name>
</gene>
<evidence type="ECO:0000313" key="3">
    <source>
        <dbReference type="Proteomes" id="UP001337655"/>
    </source>
</evidence>
<sequence>MFHHRPQVEDWQFPSGPLGNCIVTKERINALFSEVELAAFEAALLNPTPSPVPSREMMLPDNARLVSDEEVLAMANDLFHAAPEWMRVVVDSPDADTPAAPAATFDTTMDDADSPTIVEQDPVVDLVQYFNQQPLPQQSGSASSSPDPVGDVFNGINASQHQHSQDYSGNQASEVNAFQLQRPQQSLEKVTNEINPSQPPYDPFTKFADEISAFERQRAQLREYVGLSPQDEGKGRAVFDPGLSSLAYLLPARQPLPQSHGRTLHSGPPKPTKPKPRPELQDPAGRQRQSKKKL</sequence>